<sequence length="362" mass="36806">MMKRLFKLWGVCTAIMLCGVLVAGCGGGGGGGGGGSSDSPTVSDPAPTVVYTTPVNNATDVGTASKITVTFSEAMNAASVVADNSFQINGANVSLSGISYDSTNKIATITPPAALGAGQTYTVRVNAVVQDTSGKAMQSAYTWTFTTGATVGVAPQLASKAPVAGAINVGTNTAIAMSFTKPMDINTFNSSAFTLQKTSDASTVAGTFSIIGQVVIFTPSAPLTASTQYTATVTTQAKDTSGIALAAPAPWSFTTGSGADATPPEVVKVGDVWQVSPTGTVADLRPPMSIAFNEPVYPFLFGTIDGKPVEVTFDYSPAGTTTVTMTPTADRAPGTYTTGVAVSDLAHNKSYTYTWSFTIVAP</sequence>
<dbReference type="InterPro" id="IPR014755">
    <property type="entry name" value="Cu-Rt/internalin_Ig-like"/>
</dbReference>
<evidence type="ECO:0000313" key="4">
    <source>
        <dbReference type="EMBL" id="QSV44450.1"/>
    </source>
</evidence>
<accession>A0ABX7PZX5</accession>
<keyword evidence="1 2" id="KW-0732">Signal</keyword>
<feature type="chain" id="PRO_5046405335" evidence="2">
    <location>
        <begin position="24"/>
        <end position="362"/>
    </location>
</feature>
<organism evidence="4 5">
    <name type="scientific">Geobacter benzoatilyticus</name>
    <dbReference type="NCBI Taxonomy" id="2815309"/>
    <lineage>
        <taxon>Bacteria</taxon>
        <taxon>Pseudomonadati</taxon>
        <taxon>Thermodesulfobacteriota</taxon>
        <taxon>Desulfuromonadia</taxon>
        <taxon>Geobacterales</taxon>
        <taxon>Geobacteraceae</taxon>
        <taxon>Geobacter</taxon>
    </lineage>
</organism>
<dbReference type="Gene3D" id="2.60.40.1220">
    <property type="match status" value="2"/>
</dbReference>
<evidence type="ECO:0000256" key="2">
    <source>
        <dbReference type="SAM" id="SignalP"/>
    </source>
</evidence>
<evidence type="ECO:0000259" key="3">
    <source>
        <dbReference type="Pfam" id="PF13205"/>
    </source>
</evidence>
<dbReference type="RefSeq" id="WP_207162126.1">
    <property type="nucleotide sequence ID" value="NZ_CP071382.1"/>
</dbReference>
<evidence type="ECO:0000313" key="5">
    <source>
        <dbReference type="Proteomes" id="UP000663651"/>
    </source>
</evidence>
<gene>
    <name evidence="4" type="ORF">JZM60_09705</name>
</gene>
<dbReference type="Proteomes" id="UP000663651">
    <property type="component" value="Chromosome"/>
</dbReference>
<keyword evidence="5" id="KW-1185">Reference proteome</keyword>
<feature type="domain" description="SbsA Ig-like" evidence="3">
    <location>
        <begin position="153"/>
        <end position="255"/>
    </location>
</feature>
<protein>
    <submittedName>
        <fullName evidence="4">Ig-like domain-containing protein</fullName>
    </submittedName>
</protein>
<dbReference type="InterPro" id="IPR032812">
    <property type="entry name" value="SbsA_Ig"/>
</dbReference>
<reference evidence="4 5" key="1">
    <citation type="submission" date="2021-03" db="EMBL/GenBank/DDBJ databases">
        <title>Geobacter metallireducens gen. nov. sp. nov., a microorganism capable of coupling the complete oxidation of organic compounds to the reduction of iron and other metals.</title>
        <authorList>
            <person name="Li Y."/>
        </authorList>
    </citation>
    <scope>NUCLEOTIDE SEQUENCE [LARGE SCALE GENOMIC DNA]</scope>
    <source>
        <strain evidence="4 5">Jerry-YX</strain>
    </source>
</reference>
<dbReference type="EMBL" id="CP071382">
    <property type="protein sequence ID" value="QSV44450.1"/>
    <property type="molecule type" value="Genomic_DNA"/>
</dbReference>
<name>A0ABX7PZX5_9BACT</name>
<feature type="signal peptide" evidence="2">
    <location>
        <begin position="1"/>
        <end position="23"/>
    </location>
</feature>
<dbReference type="Pfam" id="PF13205">
    <property type="entry name" value="Big_5"/>
    <property type="match status" value="2"/>
</dbReference>
<proteinExistence type="predicted"/>
<feature type="domain" description="SbsA Ig-like" evidence="3">
    <location>
        <begin position="46"/>
        <end position="147"/>
    </location>
</feature>
<evidence type="ECO:0000256" key="1">
    <source>
        <dbReference type="ARBA" id="ARBA00022729"/>
    </source>
</evidence>
<dbReference type="PROSITE" id="PS51257">
    <property type="entry name" value="PROKAR_LIPOPROTEIN"/>
    <property type="match status" value="1"/>
</dbReference>